<dbReference type="Pfam" id="PF01075">
    <property type="entry name" value="Glyco_transf_9"/>
    <property type="match status" value="1"/>
</dbReference>
<evidence type="ECO:0000313" key="3">
    <source>
        <dbReference type="EMBL" id="XBS91071.1"/>
    </source>
</evidence>
<dbReference type="RefSeq" id="WP_350016883.1">
    <property type="nucleotide sequence ID" value="NZ_CP157948.1"/>
</dbReference>
<dbReference type="Gene3D" id="3.40.50.2000">
    <property type="entry name" value="Glycogen Phosphorylase B"/>
    <property type="match status" value="1"/>
</dbReference>
<dbReference type="EMBL" id="CP157948">
    <property type="protein sequence ID" value="XBS91071.1"/>
    <property type="molecule type" value="Genomic_DNA"/>
</dbReference>
<protein>
    <submittedName>
        <fullName evidence="3">Glycosyltransferase family 9 protein</fullName>
        <ecNumber evidence="3">2.4.-.-</ecNumber>
    </submittedName>
</protein>
<reference evidence="3" key="1">
    <citation type="submission" date="2024-06" db="EMBL/GenBank/DDBJ databases">
        <authorList>
            <person name="Sun Y."/>
        </authorList>
    </citation>
    <scope>NUCLEOTIDE SEQUENCE</scope>
    <source>
        <strain evidence="3">IGA1.0</strain>
    </source>
</reference>
<dbReference type="AlphaFoldDB" id="A0AAU7QNJ4"/>
<organism evidence="3">
    <name type="scientific">Rhodanobacter sp. IGA1.0</name>
    <dbReference type="NCBI Taxonomy" id="3158582"/>
    <lineage>
        <taxon>Bacteria</taxon>
        <taxon>Pseudomonadati</taxon>
        <taxon>Pseudomonadota</taxon>
        <taxon>Gammaproteobacteria</taxon>
        <taxon>Lysobacterales</taxon>
        <taxon>Rhodanobacteraceae</taxon>
        <taxon>Rhodanobacter</taxon>
    </lineage>
</organism>
<keyword evidence="1 3" id="KW-0328">Glycosyltransferase</keyword>
<evidence type="ECO:0000256" key="2">
    <source>
        <dbReference type="ARBA" id="ARBA00022679"/>
    </source>
</evidence>
<sequence>MTVPDTVRSLVATPLPAADSTKPPVSWDARGRAWAASILRRRFRRVGRALCEPGGLPPTGIHRVLVCRPNHRLGNSVLISPLIAEIEALYPGAEIDILGSYASECLYAHRFSVRTVFALPAKIARHPWLSAGVLRALRRCRYDLAIDACNGSQSGRIALALAQARYKLGFPDPTLNPASAWHALSWPDHLAHRGVFLLRQACARTSRPDYPPLNLDLAPDEKRAAARVMARLCDGSRARGGATVAIFPNATGAKCYGEDWWQSFVDTFESLCPKVRLVDLLAAHGRSQLGSRLTPFYSQNLRRLAAMTACMDGVISADCGVMHLAAASGTPTLGLFSVTDPAKYAPYGGASAALDTRGMDAVAAATAAAQWCSRLLPRQGSESLPACGK</sequence>
<dbReference type="GO" id="GO:0005829">
    <property type="term" value="C:cytosol"/>
    <property type="evidence" value="ECO:0007669"/>
    <property type="project" value="TreeGrafter"/>
</dbReference>
<accession>A0AAU7QNJ4</accession>
<dbReference type="InterPro" id="IPR002201">
    <property type="entry name" value="Glyco_trans_9"/>
</dbReference>
<dbReference type="PANTHER" id="PTHR30160">
    <property type="entry name" value="TETRAACYLDISACCHARIDE 4'-KINASE-RELATED"/>
    <property type="match status" value="1"/>
</dbReference>
<keyword evidence="2 3" id="KW-0808">Transferase</keyword>
<dbReference type="GO" id="GO:0008713">
    <property type="term" value="F:ADP-heptose-lipopolysaccharide heptosyltransferase activity"/>
    <property type="evidence" value="ECO:0007669"/>
    <property type="project" value="TreeGrafter"/>
</dbReference>
<dbReference type="InterPro" id="IPR051199">
    <property type="entry name" value="LPS_LOS_Heptosyltrfase"/>
</dbReference>
<dbReference type="SUPFAM" id="SSF53756">
    <property type="entry name" value="UDP-Glycosyltransferase/glycogen phosphorylase"/>
    <property type="match status" value="1"/>
</dbReference>
<dbReference type="GO" id="GO:0009244">
    <property type="term" value="P:lipopolysaccharide core region biosynthetic process"/>
    <property type="evidence" value="ECO:0007669"/>
    <property type="project" value="TreeGrafter"/>
</dbReference>
<dbReference type="CDD" id="cd03789">
    <property type="entry name" value="GT9_LPS_heptosyltransferase"/>
    <property type="match status" value="1"/>
</dbReference>
<dbReference type="PANTHER" id="PTHR30160:SF1">
    <property type="entry name" value="LIPOPOLYSACCHARIDE 1,2-N-ACETYLGLUCOSAMINETRANSFERASE-RELATED"/>
    <property type="match status" value="1"/>
</dbReference>
<evidence type="ECO:0000256" key="1">
    <source>
        <dbReference type="ARBA" id="ARBA00022676"/>
    </source>
</evidence>
<gene>
    <name evidence="3" type="ORF">ABNK63_05385</name>
</gene>
<dbReference type="EC" id="2.4.-.-" evidence="3"/>
<proteinExistence type="predicted"/>
<name>A0AAU7QNJ4_9GAMM</name>